<keyword evidence="2" id="KW-0732">Signal</keyword>
<dbReference type="InterPro" id="IPR053168">
    <property type="entry name" value="Glutamic_endopeptidase"/>
</dbReference>
<reference evidence="4 5" key="1">
    <citation type="journal article" date="2020" name="IScience">
        <title>Genome Sequencing of the Endangered Kingdonia uniflora (Circaeasteraceae, Ranunculales) Reveals Potential Mechanisms of Evolutionary Specialization.</title>
        <authorList>
            <person name="Sun Y."/>
            <person name="Deng T."/>
            <person name="Zhang A."/>
            <person name="Moore M.J."/>
            <person name="Landis J.B."/>
            <person name="Lin N."/>
            <person name="Zhang H."/>
            <person name="Zhang X."/>
            <person name="Huang J."/>
            <person name="Zhang X."/>
            <person name="Sun H."/>
            <person name="Wang H."/>
        </authorList>
    </citation>
    <scope>NUCLEOTIDE SEQUENCE [LARGE SCALE GENOMIC DNA]</scope>
    <source>
        <strain evidence="4">TB1705</strain>
        <tissue evidence="4">Leaf</tissue>
    </source>
</reference>
<name>A0A7J7NH11_9MAGN</name>
<dbReference type="Pfam" id="PF14365">
    <property type="entry name" value="Neprosin_AP"/>
    <property type="match status" value="1"/>
</dbReference>
<dbReference type="PANTHER" id="PTHR31589">
    <property type="entry name" value="PROTEIN, PUTATIVE (DUF239)-RELATED-RELATED"/>
    <property type="match status" value="1"/>
</dbReference>
<gene>
    <name evidence="4" type="ORF">GIB67_038174</name>
</gene>
<organism evidence="4 5">
    <name type="scientific">Kingdonia uniflora</name>
    <dbReference type="NCBI Taxonomy" id="39325"/>
    <lineage>
        <taxon>Eukaryota</taxon>
        <taxon>Viridiplantae</taxon>
        <taxon>Streptophyta</taxon>
        <taxon>Embryophyta</taxon>
        <taxon>Tracheophyta</taxon>
        <taxon>Spermatophyta</taxon>
        <taxon>Magnoliopsida</taxon>
        <taxon>Ranunculales</taxon>
        <taxon>Circaeasteraceae</taxon>
        <taxon>Kingdonia</taxon>
    </lineage>
</organism>
<dbReference type="AlphaFoldDB" id="A0A7J7NH11"/>
<protein>
    <recommendedName>
        <fullName evidence="3">Neprosin activation peptide domain-containing protein</fullName>
    </recommendedName>
</protein>
<keyword evidence="5" id="KW-1185">Reference proteome</keyword>
<dbReference type="InterPro" id="IPR025521">
    <property type="entry name" value="Neprosin_propep"/>
</dbReference>
<proteinExistence type="predicted"/>
<comment type="caution">
    <text evidence="4">The sequence shown here is derived from an EMBL/GenBank/DDBJ whole genome shotgun (WGS) entry which is preliminary data.</text>
</comment>
<sequence length="174" mass="19254">MASTPNKISPIIPIFVLLLLVVLSMSVPAEADKVSLPVNQTFRPGEELQKLKRVRAHLRKINKPAVKTIQSPDGDLIDCVLSHLQPAFDHSLLQGQKPLDPPETAPEGLNSSSSVPETFQSWTVSGEFCPEGTIPIRRTTEDDLLRASSFRNLGEKYENKYDTTARAVDMGQYL</sequence>
<evidence type="ECO:0000313" key="5">
    <source>
        <dbReference type="Proteomes" id="UP000541444"/>
    </source>
</evidence>
<evidence type="ECO:0000256" key="2">
    <source>
        <dbReference type="SAM" id="SignalP"/>
    </source>
</evidence>
<evidence type="ECO:0000259" key="3">
    <source>
        <dbReference type="Pfam" id="PF14365"/>
    </source>
</evidence>
<dbReference type="EMBL" id="JACGCM010000796">
    <property type="protein sequence ID" value="KAF6166314.1"/>
    <property type="molecule type" value="Genomic_DNA"/>
</dbReference>
<evidence type="ECO:0000313" key="4">
    <source>
        <dbReference type="EMBL" id="KAF6166314.1"/>
    </source>
</evidence>
<dbReference type="Proteomes" id="UP000541444">
    <property type="component" value="Unassembled WGS sequence"/>
</dbReference>
<feature type="domain" description="Neprosin activation peptide" evidence="3">
    <location>
        <begin position="68"/>
        <end position="161"/>
    </location>
</feature>
<dbReference type="PANTHER" id="PTHR31589:SF110">
    <property type="entry name" value="PROTEIN, PUTATIVE (DUF239)-RELATED"/>
    <property type="match status" value="1"/>
</dbReference>
<accession>A0A7J7NH11</accession>
<feature type="region of interest" description="Disordered" evidence="1">
    <location>
        <begin position="93"/>
        <end position="116"/>
    </location>
</feature>
<evidence type="ECO:0000256" key="1">
    <source>
        <dbReference type="SAM" id="MobiDB-lite"/>
    </source>
</evidence>
<feature type="chain" id="PRO_5029600611" description="Neprosin activation peptide domain-containing protein" evidence="2">
    <location>
        <begin position="32"/>
        <end position="174"/>
    </location>
</feature>
<dbReference type="OrthoDB" id="1858978at2759"/>
<feature type="signal peptide" evidence="2">
    <location>
        <begin position="1"/>
        <end position="31"/>
    </location>
</feature>